<accession>A0A5C1QM14</accession>
<dbReference type="AlphaFoldDB" id="A0A5C1QM14"/>
<gene>
    <name evidence="3" type="ORF">EXM22_08490</name>
</gene>
<evidence type="ECO:0000259" key="2">
    <source>
        <dbReference type="Pfam" id="PF13490"/>
    </source>
</evidence>
<reference evidence="3 4" key="1">
    <citation type="submission" date="2019-02" db="EMBL/GenBank/DDBJ databases">
        <title>Complete Genome Sequence and Methylome Analysis of free living Spirochaetas.</title>
        <authorList>
            <person name="Fomenkov A."/>
            <person name="Dubinina G."/>
            <person name="Leshcheva N."/>
            <person name="Mikheeva N."/>
            <person name="Grabovich M."/>
            <person name="Vincze T."/>
            <person name="Roberts R.J."/>
        </authorList>
    </citation>
    <scope>NUCLEOTIDE SEQUENCE [LARGE SCALE GENOMIC DNA]</scope>
    <source>
        <strain evidence="3 4">K2</strain>
    </source>
</reference>
<dbReference type="InterPro" id="IPR027383">
    <property type="entry name" value="Znf_put"/>
</dbReference>
<keyword evidence="4" id="KW-1185">Reference proteome</keyword>
<organism evidence="3 4">
    <name type="scientific">Oceanispirochaeta crateris</name>
    <dbReference type="NCBI Taxonomy" id="2518645"/>
    <lineage>
        <taxon>Bacteria</taxon>
        <taxon>Pseudomonadati</taxon>
        <taxon>Spirochaetota</taxon>
        <taxon>Spirochaetia</taxon>
        <taxon>Spirochaetales</taxon>
        <taxon>Spirochaetaceae</taxon>
        <taxon>Oceanispirochaeta</taxon>
    </lineage>
</organism>
<feature type="domain" description="Putative zinc-finger" evidence="2">
    <location>
        <begin position="6"/>
        <end position="35"/>
    </location>
</feature>
<name>A0A5C1QM14_9SPIO</name>
<evidence type="ECO:0000256" key="1">
    <source>
        <dbReference type="SAM" id="Phobius"/>
    </source>
</evidence>
<dbReference type="EMBL" id="CP036150">
    <property type="protein sequence ID" value="QEN08020.1"/>
    <property type="molecule type" value="Genomic_DNA"/>
</dbReference>
<keyword evidence="1" id="KW-1133">Transmembrane helix</keyword>
<sequence length="189" mass="20470">MCPDDKLLSAYYDGEVSSPWKEKIEEHIHVCKECHAVLESFRAQSDLLLSETEPDVSTSYEDLQRLIRHKENVEVHSFLPAVKKPIFSMAAAAAAVLAFFLGFSMSGSPGPSASYMDMPLAVSDGWSVPPGDMMIPGEDIEAMLSLINQSDSSLFSQESSLSLPGDLNLALHGDSQLIRTASFAGGSSR</sequence>
<dbReference type="KEGG" id="ock:EXM22_08490"/>
<dbReference type="InterPro" id="IPR041916">
    <property type="entry name" value="Anti_sigma_zinc_sf"/>
</dbReference>
<keyword evidence="1" id="KW-0812">Transmembrane</keyword>
<feature type="transmembrane region" description="Helical" evidence="1">
    <location>
        <begin position="86"/>
        <end position="106"/>
    </location>
</feature>
<evidence type="ECO:0000313" key="4">
    <source>
        <dbReference type="Proteomes" id="UP000324209"/>
    </source>
</evidence>
<proteinExistence type="predicted"/>
<dbReference type="OrthoDB" id="362821at2"/>
<keyword evidence="1" id="KW-0472">Membrane</keyword>
<dbReference type="Proteomes" id="UP000324209">
    <property type="component" value="Chromosome"/>
</dbReference>
<dbReference type="Gene3D" id="1.10.10.1320">
    <property type="entry name" value="Anti-sigma factor, zinc-finger domain"/>
    <property type="match status" value="1"/>
</dbReference>
<evidence type="ECO:0000313" key="3">
    <source>
        <dbReference type="EMBL" id="QEN08020.1"/>
    </source>
</evidence>
<dbReference type="RefSeq" id="WP_149486100.1">
    <property type="nucleotide sequence ID" value="NZ_CP036150.1"/>
</dbReference>
<protein>
    <submittedName>
        <fullName evidence="3">Zf-HC2 domain-containing protein</fullName>
    </submittedName>
</protein>
<dbReference type="Pfam" id="PF13490">
    <property type="entry name" value="zf-HC2"/>
    <property type="match status" value="1"/>
</dbReference>